<evidence type="ECO:0000256" key="2">
    <source>
        <dbReference type="SAM" id="Phobius"/>
    </source>
</evidence>
<dbReference type="EMBL" id="CP029190">
    <property type="protein sequence ID" value="QES48402.1"/>
    <property type="molecule type" value="Genomic_DNA"/>
</dbReference>
<protein>
    <recommendedName>
        <fullName evidence="3">Peptidase C14 caspase domain-containing protein</fullName>
    </recommendedName>
</protein>
<evidence type="ECO:0000259" key="3">
    <source>
        <dbReference type="Pfam" id="PF00656"/>
    </source>
</evidence>
<feature type="region of interest" description="Disordered" evidence="1">
    <location>
        <begin position="417"/>
        <end position="474"/>
    </location>
</feature>
<dbReference type="NCBIfam" id="NF047832">
    <property type="entry name" value="caspase_w_EACC1"/>
    <property type="match status" value="1"/>
</dbReference>
<dbReference type="InterPro" id="IPR029030">
    <property type="entry name" value="Caspase-like_dom_sf"/>
</dbReference>
<sequence length="765" mass="81862">MTGPGRHALVVVTSRYEDVGLGALRAPVQDAAGLADVLGDPTVGDFDVEVLTDPTVQRLRIAVEDFFADRSTRDTLLLHFSCHGVKNAAGKLFLAAADTYRNRLAATAVPAEYVSGLMLESRAQRAVLLLDCCYAGAFERGMIARAGATVEVQESFHDLERTGGKRGRAVFTASSALEYAFEGDQPVPGGEPGTAPGDGPSLFTGALVEGLRSGDADLDHDGEVGMSELADYVNERIRELTPHQTPQLWLFGSQGDLTIAHTGRRRAVATDLPTPLADAVRSDSRERKLWSVEDLGTLLCGPDVGVALAAHIALSELAADDSRRVAERATRALALAAPRVDTPALRVAAAEPAVVKVAGPPIVLATLEARTDPWLKVRYVDGGIELVPEETERGHHEGTVQLRTATGELAIAVATPEEAEATGEAAVAAQTGSGGPAVRQQDTVQQEPEQREQERREPEREPEQQEREQREPEQVTPLMAAGTEAAAAAPPLSPWPFLFSAAAMLAALSLPFYEKVEAKRYPMWLSSPYWYWPLGWVGTSMLVLAILSTITCSTAGVLVLRRSAVVRRRAVRVWCGTLATLTVYAMVALWVFASVLRKDFDAGLGFLAFVMGGLLQAWGAVQLRLAAVPRPPDRTDPHSLRPCTLAAVFTSLTLAIPLGSGGPAWQLIALLEWSGARQAASAVILLSAVVNAAMAVHAWDGHSVARLRGVLWWYGTLALLTLGATVYFWSVLKGQAGLGQYLLTLGCGLQLWTAVTLWLDKPATA</sequence>
<dbReference type="AlphaFoldDB" id="A0A5P2CZS4"/>
<dbReference type="SUPFAM" id="SSF52129">
    <property type="entry name" value="Caspase-like"/>
    <property type="match status" value="1"/>
</dbReference>
<evidence type="ECO:0000256" key="1">
    <source>
        <dbReference type="SAM" id="MobiDB-lite"/>
    </source>
</evidence>
<feature type="compositionally biased region" description="Low complexity" evidence="1">
    <location>
        <begin position="417"/>
        <end position="429"/>
    </location>
</feature>
<dbReference type="PROSITE" id="PS00018">
    <property type="entry name" value="EF_HAND_1"/>
    <property type="match status" value="1"/>
</dbReference>
<proteinExistence type="predicted"/>
<dbReference type="Pfam" id="PF00656">
    <property type="entry name" value="Peptidase_C14"/>
    <property type="match status" value="1"/>
</dbReference>
<dbReference type="InterPro" id="IPR018247">
    <property type="entry name" value="EF_Hand_1_Ca_BS"/>
</dbReference>
<keyword evidence="2" id="KW-1133">Transmembrane helix</keyword>
<reference evidence="4 5" key="1">
    <citation type="submission" date="2018-05" db="EMBL/GenBank/DDBJ databases">
        <title>Streptomyces venezuelae.</title>
        <authorList>
            <person name="Kim W."/>
            <person name="Lee N."/>
            <person name="Cho B.-K."/>
        </authorList>
    </citation>
    <scope>NUCLEOTIDE SEQUENCE [LARGE SCALE GENOMIC DNA]</scope>
    <source>
        <strain evidence="4 5">ATCC 21782</strain>
    </source>
</reference>
<dbReference type="PANTHER" id="PTHR22576">
    <property type="entry name" value="MUCOSA ASSOCIATED LYMPHOID TISSUE LYMPHOMA TRANSLOCATION PROTEIN 1/PARACASPASE"/>
    <property type="match status" value="1"/>
</dbReference>
<dbReference type="GO" id="GO:0006508">
    <property type="term" value="P:proteolysis"/>
    <property type="evidence" value="ECO:0007669"/>
    <property type="project" value="InterPro"/>
</dbReference>
<feature type="transmembrane region" description="Helical" evidence="2">
    <location>
        <begin position="639"/>
        <end position="659"/>
    </location>
</feature>
<dbReference type="Proteomes" id="UP000325211">
    <property type="component" value="Chromosome"/>
</dbReference>
<evidence type="ECO:0000313" key="4">
    <source>
        <dbReference type="EMBL" id="QES48402.1"/>
    </source>
</evidence>
<feature type="transmembrane region" description="Helical" evidence="2">
    <location>
        <begin position="679"/>
        <end position="699"/>
    </location>
</feature>
<organism evidence="4 5">
    <name type="scientific">Streptomyces venezuelae</name>
    <dbReference type="NCBI Taxonomy" id="54571"/>
    <lineage>
        <taxon>Bacteria</taxon>
        <taxon>Bacillati</taxon>
        <taxon>Actinomycetota</taxon>
        <taxon>Actinomycetes</taxon>
        <taxon>Kitasatosporales</taxon>
        <taxon>Streptomycetaceae</taxon>
        <taxon>Streptomyces</taxon>
    </lineage>
</organism>
<keyword evidence="2" id="KW-0472">Membrane</keyword>
<keyword evidence="2" id="KW-0812">Transmembrane</keyword>
<feature type="transmembrane region" description="Helical" evidence="2">
    <location>
        <begin position="738"/>
        <end position="759"/>
    </location>
</feature>
<feature type="compositionally biased region" description="Basic and acidic residues" evidence="1">
    <location>
        <begin position="448"/>
        <end position="473"/>
    </location>
</feature>
<gene>
    <name evidence="4" type="ORF">DEJ50_11780</name>
</gene>
<dbReference type="InterPro" id="IPR011600">
    <property type="entry name" value="Pept_C14_caspase"/>
</dbReference>
<feature type="transmembrane region" description="Helical" evidence="2">
    <location>
        <begin position="604"/>
        <end position="627"/>
    </location>
</feature>
<dbReference type="Gene3D" id="3.40.50.1460">
    <property type="match status" value="1"/>
</dbReference>
<feature type="domain" description="Peptidase C14 caspase" evidence="3">
    <location>
        <begin position="6"/>
        <end position="248"/>
    </location>
</feature>
<feature type="transmembrane region" description="Helical" evidence="2">
    <location>
        <begin position="711"/>
        <end position="732"/>
    </location>
</feature>
<evidence type="ECO:0000313" key="5">
    <source>
        <dbReference type="Proteomes" id="UP000325211"/>
    </source>
</evidence>
<dbReference type="OrthoDB" id="491589at2"/>
<dbReference type="RefSeq" id="WP_150207680.1">
    <property type="nucleotide sequence ID" value="NZ_CP029190.1"/>
</dbReference>
<name>A0A5P2CZS4_STRVZ</name>
<feature type="transmembrane region" description="Helical" evidence="2">
    <location>
        <begin position="571"/>
        <end position="592"/>
    </location>
</feature>
<feature type="transmembrane region" description="Helical" evidence="2">
    <location>
        <begin position="533"/>
        <end position="559"/>
    </location>
</feature>
<accession>A0A5P2CZS4</accession>
<dbReference type="PANTHER" id="PTHR22576:SF37">
    <property type="entry name" value="MUCOSA-ASSOCIATED LYMPHOID TISSUE LYMPHOMA TRANSLOCATION PROTEIN 1"/>
    <property type="match status" value="1"/>
</dbReference>
<dbReference type="GO" id="GO:0004197">
    <property type="term" value="F:cysteine-type endopeptidase activity"/>
    <property type="evidence" value="ECO:0007669"/>
    <property type="project" value="InterPro"/>
</dbReference>
<dbReference type="InterPro" id="IPR052039">
    <property type="entry name" value="Caspase-related_regulators"/>
</dbReference>